<dbReference type="OrthoDB" id="1027207at2"/>
<dbReference type="AlphaFoldDB" id="A0A4U0GU85"/>
<organism evidence="1 2">
    <name type="scientific">Sphingobacterium alkalisoli</name>
    <dbReference type="NCBI Taxonomy" id="1874115"/>
    <lineage>
        <taxon>Bacteria</taxon>
        <taxon>Pseudomonadati</taxon>
        <taxon>Bacteroidota</taxon>
        <taxon>Sphingobacteriia</taxon>
        <taxon>Sphingobacteriales</taxon>
        <taxon>Sphingobacteriaceae</taxon>
        <taxon>Sphingobacterium</taxon>
    </lineage>
</organism>
<gene>
    <name evidence="1" type="ORF">FAZ19_19320</name>
</gene>
<reference evidence="1 2" key="1">
    <citation type="submission" date="2019-04" db="EMBL/GenBank/DDBJ databases">
        <title>Sphingobacterium olei sp. nov., isolated from oil-contaminated soil.</title>
        <authorList>
            <person name="Liu B."/>
        </authorList>
    </citation>
    <scope>NUCLEOTIDE SEQUENCE [LARGE SCALE GENOMIC DNA]</scope>
    <source>
        <strain evidence="1 2">Y3L14</strain>
    </source>
</reference>
<keyword evidence="2" id="KW-1185">Reference proteome</keyword>
<proteinExistence type="predicted"/>
<evidence type="ECO:0000313" key="1">
    <source>
        <dbReference type="EMBL" id="TJY62625.1"/>
    </source>
</evidence>
<evidence type="ECO:0000313" key="2">
    <source>
        <dbReference type="Proteomes" id="UP000309872"/>
    </source>
</evidence>
<name>A0A4U0GU85_9SPHI</name>
<dbReference type="EMBL" id="SUKA01000007">
    <property type="protein sequence ID" value="TJY62625.1"/>
    <property type="molecule type" value="Genomic_DNA"/>
</dbReference>
<dbReference type="Proteomes" id="UP000309872">
    <property type="component" value="Unassembled WGS sequence"/>
</dbReference>
<accession>A0A4U0GU85</accession>
<comment type="caution">
    <text evidence="1">The sequence shown here is derived from an EMBL/GenBank/DDBJ whole genome shotgun (WGS) entry which is preliminary data.</text>
</comment>
<dbReference type="RefSeq" id="WP_136822412.1">
    <property type="nucleotide sequence ID" value="NZ_BMJX01000007.1"/>
</dbReference>
<protein>
    <submittedName>
        <fullName evidence="1">Uncharacterized protein</fullName>
    </submittedName>
</protein>
<sequence length="322" mass="36709">MIARFRLLILLLSINYLGYTQTRDTVRMKKVRQIIERFPNTRTVGLQIESFNSSNFNTKDFSTDVKGEVNELQRAKIAVNLPVMAINRKFIATISGYYSQTTGDMSITPLNGTSINNDIDLKYWSGSLNTMYISSLFNNPTVFTGSLTGDGDHLDMRRIRGMITSTMILKRSPTENFSIGLIGIIDRSSRVPALPMVAYERHVNGSPWTFELLFPQKIFLERRISVNGLLFMGSEIFADRNYVTLGTDKLDGIYEFNEASIRSGLTYEHRFFGNLYLLFRGGISNPINARLIERNVKSSDYTLITKRNGSMYFNFGLSYNLF</sequence>